<accession>A0A4U9VBP0</accession>
<dbReference type="EMBL" id="LR590484">
    <property type="protein sequence ID" value="VTR44265.1"/>
    <property type="molecule type" value="Genomic_DNA"/>
</dbReference>
<dbReference type="AlphaFoldDB" id="A0A4U9VBP0"/>
<dbReference type="Proteomes" id="UP000308196">
    <property type="component" value="Chromosome"/>
</dbReference>
<sequence length="55" mass="6507">MTIENQYTLRKKTFSIFRTTTFNPGSTYARKNLYFPGNRYGLTVCRLTEMLMRSS</sequence>
<name>A0A4U9VBP0_9SPHI</name>
<dbReference type="KEGG" id="stha:NCTC11429_03012"/>
<reference evidence="1 2" key="1">
    <citation type="submission" date="2019-05" db="EMBL/GenBank/DDBJ databases">
        <authorList>
            <consortium name="Pathogen Informatics"/>
        </authorList>
    </citation>
    <scope>NUCLEOTIDE SEQUENCE [LARGE SCALE GENOMIC DNA]</scope>
    <source>
        <strain evidence="1 2">NCTC11429</strain>
    </source>
</reference>
<gene>
    <name evidence="1" type="ORF">NCTC11429_03012</name>
</gene>
<evidence type="ECO:0000313" key="1">
    <source>
        <dbReference type="EMBL" id="VTR44265.1"/>
    </source>
</evidence>
<organism evidence="1 2">
    <name type="scientific">Sphingobacterium thalpophilum</name>
    <dbReference type="NCBI Taxonomy" id="259"/>
    <lineage>
        <taxon>Bacteria</taxon>
        <taxon>Pseudomonadati</taxon>
        <taxon>Bacteroidota</taxon>
        <taxon>Sphingobacteriia</taxon>
        <taxon>Sphingobacteriales</taxon>
        <taxon>Sphingobacteriaceae</taxon>
        <taxon>Sphingobacterium</taxon>
    </lineage>
</organism>
<dbReference type="STRING" id="1123265.GCA_000686625_02691"/>
<proteinExistence type="predicted"/>
<protein>
    <submittedName>
        <fullName evidence="1">Uncharacterized protein</fullName>
    </submittedName>
</protein>
<evidence type="ECO:0000313" key="2">
    <source>
        <dbReference type="Proteomes" id="UP000308196"/>
    </source>
</evidence>